<proteinExistence type="predicted"/>
<dbReference type="AlphaFoldDB" id="A0A6G0XDP4"/>
<evidence type="ECO:0000313" key="2">
    <source>
        <dbReference type="Proteomes" id="UP000481153"/>
    </source>
</evidence>
<dbReference type="Proteomes" id="UP000481153">
    <property type="component" value="Unassembled WGS sequence"/>
</dbReference>
<organism evidence="1 2">
    <name type="scientific">Aphanomyces euteiches</name>
    <dbReference type="NCBI Taxonomy" id="100861"/>
    <lineage>
        <taxon>Eukaryota</taxon>
        <taxon>Sar</taxon>
        <taxon>Stramenopiles</taxon>
        <taxon>Oomycota</taxon>
        <taxon>Saprolegniomycetes</taxon>
        <taxon>Saprolegniales</taxon>
        <taxon>Verrucalvaceae</taxon>
        <taxon>Aphanomyces</taxon>
    </lineage>
</organism>
<name>A0A6G0XDP4_9STRA</name>
<reference evidence="1 2" key="1">
    <citation type="submission" date="2019-07" db="EMBL/GenBank/DDBJ databases">
        <title>Genomics analysis of Aphanomyces spp. identifies a new class of oomycete effector associated with host adaptation.</title>
        <authorList>
            <person name="Gaulin E."/>
        </authorList>
    </citation>
    <scope>NUCLEOTIDE SEQUENCE [LARGE SCALE GENOMIC DNA]</scope>
    <source>
        <strain evidence="1 2">ATCC 201684</strain>
    </source>
</reference>
<dbReference type="EMBL" id="VJMJ01000077">
    <property type="protein sequence ID" value="KAF0738314.1"/>
    <property type="molecule type" value="Genomic_DNA"/>
</dbReference>
<evidence type="ECO:0000313" key="1">
    <source>
        <dbReference type="EMBL" id="KAF0738314.1"/>
    </source>
</evidence>
<accession>A0A6G0XDP4</accession>
<sequence>MCALHGVLSHVIPCRASCRTRSPKTRHMHHLIKIVTKRRRVSKSTGRSTEMISTKWGDTRSKDVLMRNKTASGEKRVVAAVVDRDRGTVMKYKWRQGCIDQQESEK</sequence>
<keyword evidence="2" id="KW-1185">Reference proteome</keyword>
<protein>
    <submittedName>
        <fullName evidence="1">Uncharacterized protein</fullName>
    </submittedName>
</protein>
<comment type="caution">
    <text evidence="1">The sequence shown here is derived from an EMBL/GenBank/DDBJ whole genome shotgun (WGS) entry which is preliminary data.</text>
</comment>
<gene>
    <name evidence="1" type="ORF">Ae201684_005871</name>
</gene>